<dbReference type="EMBL" id="CP060007">
    <property type="protein sequence ID" value="QNA43467.1"/>
    <property type="molecule type" value="Genomic_DNA"/>
</dbReference>
<sequence>MKRKIFSAGSIMCAMAICAAATITAQTTVSTGITLKPSSKKPLQISGVYPHLTVFNEGGSTACEPIGTDGNYDKKLEGREVGIGATVPWAGKLWMVTYSPHCPNGSSDKLYSIDSNLNMIIHPESVGGTPANRMIHRESNQLITGSYLIDANGKVRVIPLTVMPGRMTATARHLFDPANMVYFYDMEGMLYEVNVHTLAVNKLFNKPVPGWHGKGGYTAQKRLIIANNGEHKVFDIGKEDLKAGAAPKNDEEKGVLAEWDGKEWRIIERRQFTEVTGPGGIYGAPDDNAPAWSMGWDKRSVILKLLDNGKWYSFRLPKSTRTYEGLGGWFTEWPRIREIGNNKMLMDMFGMFYDFPKTFSYKNTAGISPISNHLRYVPDFCNWNGKLVIATDETSILENPMAGRSQSNLWFGNFADLKQWGAANGWGGPWIKDAVKAGVPSDAFLVNGFGKKILHLSHNAEEAVSFTLEIDKAGNNKWTNYKKITVAAKGYQYLIFPADFSANWIRIKSNKNCTASAFFHFTGKPHVKQDAMFNSIAGIDEAGDVHANLIRPAGHNKNLQILNISNGKKEYAELDEKLEVVTAVADSTKQMEKLLSFKKDFEVDEASVIVKDKTGTFRLPKTSHKYETFSYRNARELESERYMLNAHGTLYEIGRESGFAAIRPITTHKKKIIDYCTWRGLLVISGTKINAAKDGHYFNSNNNSNGLWFGGIDDVWKLGKPVGEGGVWKNSQVKANQPSLPYLMTGYDKKKISLTADKDITITLEVDVDHNGWNEYKKIKVAAGKTVEYVFPDGYSAHWIRATADKDCTATAWLIYQ</sequence>
<organism evidence="2 3">
    <name type="scientific">Lacibacter sediminis</name>
    <dbReference type="NCBI Taxonomy" id="2760713"/>
    <lineage>
        <taxon>Bacteria</taxon>
        <taxon>Pseudomonadati</taxon>
        <taxon>Bacteroidota</taxon>
        <taxon>Chitinophagia</taxon>
        <taxon>Chitinophagales</taxon>
        <taxon>Chitinophagaceae</taxon>
        <taxon>Lacibacter</taxon>
    </lineage>
</organism>
<keyword evidence="3" id="KW-1185">Reference proteome</keyword>
<name>A0A7G5XDB4_9BACT</name>
<protein>
    <submittedName>
        <fullName evidence="2">Uncharacterized protein</fullName>
    </submittedName>
</protein>
<gene>
    <name evidence="2" type="ORF">H4075_15450</name>
</gene>
<proteinExistence type="predicted"/>
<dbReference type="KEGG" id="lacs:H4075_15450"/>
<dbReference type="Proteomes" id="UP000515344">
    <property type="component" value="Chromosome"/>
</dbReference>
<dbReference type="AlphaFoldDB" id="A0A7G5XDB4"/>
<keyword evidence="1" id="KW-0732">Signal</keyword>
<evidence type="ECO:0000313" key="3">
    <source>
        <dbReference type="Proteomes" id="UP000515344"/>
    </source>
</evidence>
<reference evidence="3" key="1">
    <citation type="submission" date="2020-08" db="EMBL/GenBank/DDBJ databases">
        <title>Lacibacter sp. S13-6-6 genome sequencing.</title>
        <authorList>
            <person name="Jin L."/>
        </authorList>
    </citation>
    <scope>NUCLEOTIDE SEQUENCE [LARGE SCALE GENOMIC DNA]</scope>
    <source>
        <strain evidence="3">S13-6-6</strain>
    </source>
</reference>
<dbReference type="RefSeq" id="WP_182801732.1">
    <property type="nucleotide sequence ID" value="NZ_CP060007.1"/>
</dbReference>
<evidence type="ECO:0000313" key="2">
    <source>
        <dbReference type="EMBL" id="QNA43467.1"/>
    </source>
</evidence>
<accession>A0A7G5XDB4</accession>
<feature type="signal peptide" evidence="1">
    <location>
        <begin position="1"/>
        <end position="25"/>
    </location>
</feature>
<evidence type="ECO:0000256" key="1">
    <source>
        <dbReference type="SAM" id="SignalP"/>
    </source>
</evidence>
<feature type="chain" id="PRO_5028940290" evidence="1">
    <location>
        <begin position="26"/>
        <end position="817"/>
    </location>
</feature>